<evidence type="ECO:0000256" key="5">
    <source>
        <dbReference type="ARBA" id="ARBA00022741"/>
    </source>
</evidence>
<dbReference type="InterPro" id="IPR003439">
    <property type="entry name" value="ABC_transporter-like_ATP-bd"/>
</dbReference>
<dbReference type="OrthoDB" id="9802264at2"/>
<dbReference type="SUPFAM" id="SSF52540">
    <property type="entry name" value="P-loop containing nucleoside triphosphate hydrolases"/>
    <property type="match status" value="1"/>
</dbReference>
<dbReference type="SMART" id="SM00382">
    <property type="entry name" value="AAA"/>
    <property type="match status" value="1"/>
</dbReference>
<keyword evidence="4" id="KW-1003">Cell membrane</keyword>
<dbReference type="GO" id="GO:0005524">
    <property type="term" value="F:ATP binding"/>
    <property type="evidence" value="ECO:0007669"/>
    <property type="project" value="UniProtKB-KW"/>
</dbReference>
<evidence type="ECO:0000256" key="3">
    <source>
        <dbReference type="ARBA" id="ARBA00022448"/>
    </source>
</evidence>
<dbReference type="InterPro" id="IPR003593">
    <property type="entry name" value="AAA+_ATPase"/>
</dbReference>
<reference evidence="8 9" key="1">
    <citation type="submission" date="2018-10" db="EMBL/GenBank/DDBJ databases">
        <title>Rhizobium etli, R. leguminosarum and a new Rhizobium genospecies from Phaseolus dumosus.</title>
        <authorList>
            <person name="Ramirez-Puebla S.T."/>
            <person name="Rogel-Hernandez M.A."/>
            <person name="Guerrero G."/>
            <person name="Ormeno-Orrillo E."/>
            <person name="Martinez-Romero J.C."/>
            <person name="Negrete-Yankelevich S."/>
            <person name="Martinez-Romero E."/>
        </authorList>
    </citation>
    <scope>NUCLEOTIDE SEQUENCE [LARGE SCALE GENOMIC DNA]</scope>
    <source>
        <strain evidence="8 9">CCGE525</strain>
        <plasmid evidence="9">prccge525c</plasmid>
    </source>
</reference>
<accession>A0A387FXV6</accession>
<name>A0A387FXV6_9HYPH</name>
<dbReference type="InterPro" id="IPR027417">
    <property type="entry name" value="P-loop_NTPase"/>
</dbReference>
<dbReference type="GO" id="GO:0016887">
    <property type="term" value="F:ATP hydrolysis activity"/>
    <property type="evidence" value="ECO:0007669"/>
    <property type="project" value="InterPro"/>
</dbReference>
<dbReference type="RefSeq" id="WP_120708121.1">
    <property type="nucleotide sequence ID" value="NZ_CP032695.1"/>
</dbReference>
<dbReference type="InterPro" id="IPR017871">
    <property type="entry name" value="ABC_transporter-like_CS"/>
</dbReference>
<dbReference type="Proteomes" id="UP000282195">
    <property type="component" value="Plasmid pRCCGE525c"/>
</dbReference>
<dbReference type="EMBL" id="CP032695">
    <property type="protein sequence ID" value="AYG63213.1"/>
    <property type="molecule type" value="Genomic_DNA"/>
</dbReference>
<dbReference type="Gene3D" id="3.40.50.300">
    <property type="entry name" value="P-loop containing nucleotide triphosphate hydrolases"/>
    <property type="match status" value="1"/>
</dbReference>
<comment type="subcellular location">
    <subcellularLocation>
        <location evidence="1">Cell inner membrane</location>
        <topology evidence="1">Peripheral membrane protein</topology>
    </subcellularLocation>
</comment>
<evidence type="ECO:0000256" key="2">
    <source>
        <dbReference type="ARBA" id="ARBA00005417"/>
    </source>
</evidence>
<evidence type="ECO:0000259" key="7">
    <source>
        <dbReference type="PROSITE" id="PS50893"/>
    </source>
</evidence>
<dbReference type="GO" id="GO:0140359">
    <property type="term" value="F:ABC-type transporter activity"/>
    <property type="evidence" value="ECO:0007669"/>
    <property type="project" value="UniProtKB-ARBA"/>
</dbReference>
<dbReference type="FunFam" id="3.40.50.300:FF:000042">
    <property type="entry name" value="Maltose/maltodextrin ABC transporter, ATP-binding protein"/>
    <property type="match status" value="1"/>
</dbReference>
<dbReference type="KEGG" id="rjg:CCGE525_31505"/>
<dbReference type="AlphaFoldDB" id="A0A387FXV6"/>
<feature type="domain" description="ABC transporter" evidence="7">
    <location>
        <begin position="4"/>
        <end position="238"/>
    </location>
</feature>
<keyword evidence="4" id="KW-0997">Cell inner membrane</keyword>
<keyword evidence="8" id="KW-0614">Plasmid</keyword>
<dbReference type="PANTHER" id="PTHR43875">
    <property type="entry name" value="MALTODEXTRIN IMPORT ATP-BINDING PROTEIN MSMX"/>
    <property type="match status" value="1"/>
</dbReference>
<evidence type="ECO:0000256" key="4">
    <source>
        <dbReference type="ARBA" id="ARBA00022519"/>
    </source>
</evidence>
<dbReference type="InterPro" id="IPR013611">
    <property type="entry name" value="Transp-assoc_OB_typ2"/>
</dbReference>
<dbReference type="PANTHER" id="PTHR43875:SF1">
    <property type="entry name" value="OSMOPROTECTIVE COMPOUNDS UPTAKE ATP-BINDING PROTEIN GGTA"/>
    <property type="match status" value="1"/>
</dbReference>
<evidence type="ECO:0000256" key="1">
    <source>
        <dbReference type="ARBA" id="ARBA00004417"/>
    </source>
</evidence>
<gene>
    <name evidence="8" type="ORF">CCGE525_31505</name>
</gene>
<dbReference type="PROSITE" id="PS00211">
    <property type="entry name" value="ABC_TRANSPORTER_1"/>
    <property type="match status" value="1"/>
</dbReference>
<keyword evidence="9" id="KW-1185">Reference proteome</keyword>
<evidence type="ECO:0000313" key="9">
    <source>
        <dbReference type="Proteomes" id="UP000282195"/>
    </source>
</evidence>
<proteinExistence type="inferred from homology"/>
<evidence type="ECO:0000313" key="8">
    <source>
        <dbReference type="EMBL" id="AYG63213.1"/>
    </source>
</evidence>
<organism evidence="8 9">
    <name type="scientific">Rhizobium jaguaris</name>
    <dbReference type="NCBI Taxonomy" id="1312183"/>
    <lineage>
        <taxon>Bacteria</taxon>
        <taxon>Pseudomonadati</taxon>
        <taxon>Pseudomonadota</taxon>
        <taxon>Alphaproteobacteria</taxon>
        <taxon>Hyphomicrobiales</taxon>
        <taxon>Rhizobiaceae</taxon>
        <taxon>Rhizobium/Agrobacterium group</taxon>
        <taxon>Rhizobium</taxon>
    </lineage>
</organism>
<protein>
    <submittedName>
        <fullName evidence="8">ABC transporter ATP-binding protein</fullName>
    </submittedName>
</protein>
<dbReference type="Gene3D" id="2.40.50.100">
    <property type="match status" value="1"/>
</dbReference>
<evidence type="ECO:0000256" key="6">
    <source>
        <dbReference type="ARBA" id="ARBA00022840"/>
    </source>
</evidence>
<geneLocation type="plasmid" evidence="9">
    <name>prccge525c</name>
</geneLocation>
<keyword evidence="6 8" id="KW-0067">ATP-binding</keyword>
<keyword evidence="3" id="KW-0813">Transport</keyword>
<dbReference type="Pfam" id="PF08402">
    <property type="entry name" value="TOBE_2"/>
    <property type="match status" value="1"/>
</dbReference>
<comment type="similarity">
    <text evidence="2">Belongs to the ABC transporter superfamily.</text>
</comment>
<dbReference type="InterPro" id="IPR008995">
    <property type="entry name" value="Mo/tungstate-bd_C_term_dom"/>
</dbReference>
<dbReference type="InterPro" id="IPR047641">
    <property type="entry name" value="ABC_transpr_MalK/UgpC-like"/>
</dbReference>
<dbReference type="SUPFAM" id="SSF50331">
    <property type="entry name" value="MOP-like"/>
    <property type="match status" value="1"/>
</dbReference>
<keyword evidence="5" id="KW-0547">Nucleotide-binding</keyword>
<dbReference type="Pfam" id="PF00005">
    <property type="entry name" value="ABC_tran"/>
    <property type="match status" value="1"/>
</dbReference>
<dbReference type="PROSITE" id="PS50893">
    <property type="entry name" value="ABC_TRANSPORTER_2"/>
    <property type="match status" value="1"/>
</dbReference>
<dbReference type="GO" id="GO:0055052">
    <property type="term" value="C:ATP-binding cassette (ABC) transporter complex, substrate-binding subunit-containing"/>
    <property type="evidence" value="ECO:0007669"/>
    <property type="project" value="TreeGrafter"/>
</dbReference>
<sequence>MARLKVEDLVVAYGAVIAVRDISFTVEDGEFVSLLGPSGCGKTTTLRCIAGLEGSSGGTIRLGEAIMAADGRDVPPDKRGINMVFQSYAVWPHMSVFENVAYGLRIRREPAADIARKVGEALKIVGLDGFAGRYGTELSGGQQQRVALARAVVTSPRLLLFDEPLSNLDAGLRDRMRFELVELQRRLGQTSLYVTHDQSEAMLMSDRIILMKDGRIMQSGTPRDLYERPASRFAAEFIGNANIVEAAVIRSAGDRSAQVVLPGGVTVEGHFSRGQDVRASGPVLACIRAESISRIPGDEAGANCFDARVDSLGFLGPLVTCSLRLGEVTLRAELPARRPPAIGDTIRIRIEPDDVIIIPEL</sequence>
<keyword evidence="4" id="KW-0472">Membrane</keyword>